<dbReference type="RefSeq" id="WP_080149838.1">
    <property type="nucleotide sequence ID" value="NZ_FWEU01000003.1"/>
</dbReference>
<organism evidence="1 2">
    <name type="scientific">Stenotrophomonas indicatrix</name>
    <dbReference type="NCBI Taxonomy" id="2045451"/>
    <lineage>
        <taxon>Bacteria</taxon>
        <taxon>Pseudomonadati</taxon>
        <taxon>Pseudomonadota</taxon>
        <taxon>Gammaproteobacteria</taxon>
        <taxon>Lysobacterales</taxon>
        <taxon>Lysobacteraceae</taxon>
        <taxon>Stenotrophomonas</taxon>
    </lineage>
</organism>
<sequence length="140" mass="14948">MTTLHPTYPRLHTLLGDALPDLQLPNATAEALEDALAEADEAAPTPAFFKRLRDVTRCHAADGEPWTELRITPARARDLACTTRCLLALSALGGVLLATQAARELDDVEAQCPPLTEEGLLHAVQLLADHAGALLGRSPL</sequence>
<dbReference type="Proteomes" id="UP000191133">
    <property type="component" value="Unassembled WGS sequence"/>
</dbReference>
<gene>
    <name evidence="1" type="ORF">SAMN04488690_2789</name>
</gene>
<reference evidence="2" key="1">
    <citation type="submission" date="2016-10" db="EMBL/GenBank/DDBJ databases">
        <authorList>
            <person name="Varghese N."/>
        </authorList>
    </citation>
    <scope>NUCLEOTIDE SEQUENCE [LARGE SCALE GENOMIC DNA]</scope>
    <source>
        <strain evidence="2">92MFCol6.1</strain>
    </source>
</reference>
<protein>
    <submittedName>
        <fullName evidence="1">Uncharacterized protein</fullName>
    </submittedName>
</protein>
<proteinExistence type="predicted"/>
<evidence type="ECO:0000313" key="1">
    <source>
        <dbReference type="EMBL" id="SLM25059.1"/>
    </source>
</evidence>
<dbReference type="AlphaFoldDB" id="A0A1W1H0D6"/>
<name>A0A1W1H0D6_9GAMM</name>
<accession>A0A1W1H0D6</accession>
<dbReference type="EMBL" id="FWEU01000003">
    <property type="protein sequence ID" value="SLM25059.1"/>
    <property type="molecule type" value="Genomic_DNA"/>
</dbReference>
<evidence type="ECO:0000313" key="2">
    <source>
        <dbReference type="Proteomes" id="UP000191133"/>
    </source>
</evidence>